<evidence type="ECO:0000256" key="1">
    <source>
        <dbReference type="SAM" id="Phobius"/>
    </source>
</evidence>
<evidence type="ECO:0000259" key="2">
    <source>
        <dbReference type="Pfam" id="PF02470"/>
    </source>
</evidence>
<dbReference type="Pfam" id="PF02470">
    <property type="entry name" value="MlaD"/>
    <property type="match status" value="1"/>
</dbReference>
<keyword evidence="1" id="KW-0812">Transmembrane</keyword>
<evidence type="ECO:0000313" key="3">
    <source>
        <dbReference type="EMBL" id="RBO96046.1"/>
    </source>
</evidence>
<dbReference type="GO" id="GO:0005576">
    <property type="term" value="C:extracellular region"/>
    <property type="evidence" value="ECO:0007669"/>
    <property type="project" value="TreeGrafter"/>
</dbReference>
<keyword evidence="1" id="KW-0472">Membrane</keyword>
<dbReference type="PANTHER" id="PTHR33371:SF18">
    <property type="entry name" value="MCE-FAMILY PROTEIN MCE3C"/>
    <property type="match status" value="1"/>
</dbReference>
<accession>A0A366E0Z6</accession>
<dbReference type="RefSeq" id="WP_084537843.1">
    <property type="nucleotide sequence ID" value="NZ_QNRE01000001.1"/>
</dbReference>
<sequence>MPRLTARLRRARPHDSRTDDLRWGLAGLVATALLTAAIGLVHLTGTTAENVYTAELAQAGALRTGDDIRLAGVPVGRVESLTLLADRVRMTFAVRDDVFLGDQTILDIRMLTIVGGYYVAVQPAGTAPLGSQVIPRDRVLLPYNLTQLFRDAVAPVEEIDGDLVRRNLAALSDSVHDSPEAVRAALRAAEDLVGIMNKQNSDISRALDMADEYLTAINGSSDVLVRLVHQLRTLETIVFTHKASIAQALGDVADVLRKVSPLGRAWDASIRDRAAPLAEAVPKLEELGTHLGALLDALRALQNRLLPLLSQDGGVTVDQSAVTVLPERICVPVPGGGC</sequence>
<feature type="domain" description="Mce/MlaD" evidence="2">
    <location>
        <begin position="50"/>
        <end position="123"/>
    </location>
</feature>
<keyword evidence="1" id="KW-1133">Transmembrane helix</keyword>
<protein>
    <submittedName>
        <fullName evidence="3">Phospholipid/cholesterol/gamma-HCH transport system substrate-binding protein</fullName>
    </submittedName>
</protein>
<dbReference type="OrthoDB" id="4379218at2"/>
<gene>
    <name evidence="3" type="ORF">DFR74_10157</name>
</gene>
<dbReference type="STRING" id="1210090.GCA_001613185_04231"/>
<dbReference type="AlphaFoldDB" id="A0A366E0Z6"/>
<dbReference type="EMBL" id="QNRE01000001">
    <property type="protein sequence ID" value="RBO96046.1"/>
    <property type="molecule type" value="Genomic_DNA"/>
</dbReference>
<proteinExistence type="predicted"/>
<name>A0A366E0Z6_9NOCA</name>
<reference evidence="3 4" key="1">
    <citation type="submission" date="2018-06" db="EMBL/GenBank/DDBJ databases">
        <title>Genomic Encyclopedia of Type Strains, Phase IV (KMG-IV): sequencing the most valuable type-strain genomes for metagenomic binning, comparative biology and taxonomic classification.</title>
        <authorList>
            <person name="Goeker M."/>
        </authorList>
    </citation>
    <scope>NUCLEOTIDE SEQUENCE [LARGE SCALE GENOMIC DNA]</scope>
    <source>
        <strain evidence="3 4">DSM 44599</strain>
    </source>
</reference>
<dbReference type="Proteomes" id="UP000252586">
    <property type="component" value="Unassembled WGS sequence"/>
</dbReference>
<evidence type="ECO:0000313" key="4">
    <source>
        <dbReference type="Proteomes" id="UP000252586"/>
    </source>
</evidence>
<dbReference type="InterPro" id="IPR003399">
    <property type="entry name" value="Mce/MlaD"/>
</dbReference>
<feature type="transmembrane region" description="Helical" evidence="1">
    <location>
        <begin position="21"/>
        <end position="43"/>
    </location>
</feature>
<dbReference type="InterPro" id="IPR052336">
    <property type="entry name" value="MlaD_Phospholipid_Transporter"/>
</dbReference>
<organism evidence="3 4">
    <name type="scientific">Nocardia puris</name>
    <dbReference type="NCBI Taxonomy" id="208602"/>
    <lineage>
        <taxon>Bacteria</taxon>
        <taxon>Bacillati</taxon>
        <taxon>Actinomycetota</taxon>
        <taxon>Actinomycetes</taxon>
        <taxon>Mycobacteriales</taxon>
        <taxon>Nocardiaceae</taxon>
        <taxon>Nocardia</taxon>
    </lineage>
</organism>
<keyword evidence="4" id="KW-1185">Reference proteome</keyword>
<dbReference type="PANTHER" id="PTHR33371">
    <property type="entry name" value="INTERMEMBRANE PHOSPHOLIPID TRANSPORT SYSTEM BINDING PROTEIN MLAD-RELATED"/>
    <property type="match status" value="1"/>
</dbReference>
<comment type="caution">
    <text evidence="3">The sequence shown here is derived from an EMBL/GenBank/DDBJ whole genome shotgun (WGS) entry which is preliminary data.</text>
</comment>